<dbReference type="InterPro" id="IPR017871">
    <property type="entry name" value="ABC_transporter-like_CS"/>
</dbReference>
<evidence type="ECO:0000256" key="7">
    <source>
        <dbReference type="ARBA" id="ARBA00023136"/>
    </source>
</evidence>
<dbReference type="Gene3D" id="3.40.50.300">
    <property type="entry name" value="P-loop containing nucleotide triphosphate hydrolases"/>
    <property type="match status" value="1"/>
</dbReference>
<dbReference type="EMBL" id="CP097507">
    <property type="protein sequence ID" value="URE01088.1"/>
    <property type="molecule type" value="Genomic_DNA"/>
</dbReference>
<dbReference type="SUPFAM" id="SSF52540">
    <property type="entry name" value="P-loop containing nucleoside triphosphate hydrolases"/>
    <property type="match status" value="1"/>
</dbReference>
<dbReference type="InterPro" id="IPR003593">
    <property type="entry name" value="AAA+_ATPase"/>
</dbReference>
<keyword evidence="6 8" id="KW-1133">Transmembrane helix</keyword>
<accession>A0A9E7K003</accession>
<keyword evidence="2" id="KW-0813">Transport</keyword>
<dbReference type="GO" id="GO:0005524">
    <property type="term" value="F:ATP binding"/>
    <property type="evidence" value="ECO:0007669"/>
    <property type="project" value="UniProtKB-KW"/>
</dbReference>
<comment type="similarity">
    <text evidence="1">Belongs to the ABC transporter superfamily. ABCC family. Conjugate transporter (TC 3.A.1.208) subfamily.</text>
</comment>
<evidence type="ECO:0000256" key="4">
    <source>
        <dbReference type="ARBA" id="ARBA00022741"/>
    </source>
</evidence>
<keyword evidence="7 8" id="KW-0472">Membrane</keyword>
<dbReference type="GO" id="GO:0042626">
    <property type="term" value="F:ATPase-coupled transmembrane transporter activity"/>
    <property type="evidence" value="ECO:0007669"/>
    <property type="project" value="TreeGrafter"/>
</dbReference>
<name>A0A9E7K003_9LILI</name>
<organism evidence="10 11">
    <name type="scientific">Musa troglodytarum</name>
    <name type="common">fe'i banana</name>
    <dbReference type="NCBI Taxonomy" id="320322"/>
    <lineage>
        <taxon>Eukaryota</taxon>
        <taxon>Viridiplantae</taxon>
        <taxon>Streptophyta</taxon>
        <taxon>Embryophyta</taxon>
        <taxon>Tracheophyta</taxon>
        <taxon>Spermatophyta</taxon>
        <taxon>Magnoliopsida</taxon>
        <taxon>Liliopsida</taxon>
        <taxon>Zingiberales</taxon>
        <taxon>Musaceae</taxon>
        <taxon>Musa</taxon>
    </lineage>
</organism>
<dbReference type="PANTHER" id="PTHR24223">
    <property type="entry name" value="ATP-BINDING CASSETTE SUB-FAMILY C"/>
    <property type="match status" value="1"/>
</dbReference>
<dbReference type="InterPro" id="IPR036640">
    <property type="entry name" value="ABC1_TM_sf"/>
</dbReference>
<dbReference type="PROSITE" id="PS50893">
    <property type="entry name" value="ABC_TRANSPORTER_2"/>
    <property type="match status" value="1"/>
</dbReference>
<dbReference type="Proteomes" id="UP001055439">
    <property type="component" value="Chromosome 5"/>
</dbReference>
<dbReference type="AlphaFoldDB" id="A0A9E7K003"/>
<evidence type="ECO:0000313" key="10">
    <source>
        <dbReference type="EMBL" id="URE01088.1"/>
    </source>
</evidence>
<evidence type="ECO:0000256" key="1">
    <source>
        <dbReference type="ARBA" id="ARBA00009726"/>
    </source>
</evidence>
<keyword evidence="3 8" id="KW-0812">Transmembrane</keyword>
<dbReference type="InterPro" id="IPR050173">
    <property type="entry name" value="ABC_transporter_C-like"/>
</dbReference>
<dbReference type="InterPro" id="IPR003439">
    <property type="entry name" value="ABC_transporter-like_ATP-bd"/>
</dbReference>
<dbReference type="SUPFAM" id="SSF90123">
    <property type="entry name" value="ABC transporter transmembrane region"/>
    <property type="match status" value="1"/>
</dbReference>
<evidence type="ECO:0000313" key="11">
    <source>
        <dbReference type="Proteomes" id="UP001055439"/>
    </source>
</evidence>
<evidence type="ECO:0000256" key="6">
    <source>
        <dbReference type="ARBA" id="ARBA00022989"/>
    </source>
</evidence>
<dbReference type="SMART" id="SM00382">
    <property type="entry name" value="AAA"/>
    <property type="match status" value="1"/>
</dbReference>
<evidence type="ECO:0000256" key="3">
    <source>
        <dbReference type="ARBA" id="ARBA00022692"/>
    </source>
</evidence>
<gene>
    <name evidence="10" type="ORF">MUK42_19421</name>
</gene>
<dbReference type="GO" id="GO:0016887">
    <property type="term" value="F:ATP hydrolysis activity"/>
    <property type="evidence" value="ECO:0007669"/>
    <property type="project" value="InterPro"/>
</dbReference>
<keyword evidence="5" id="KW-0067">ATP-binding</keyword>
<evidence type="ECO:0000256" key="2">
    <source>
        <dbReference type="ARBA" id="ARBA00022448"/>
    </source>
</evidence>
<keyword evidence="11" id="KW-1185">Reference proteome</keyword>
<dbReference type="PANTHER" id="PTHR24223:SF330">
    <property type="entry name" value="ATP-BINDING CASSETTE SUB-FAMILY C MEMBER 10"/>
    <property type="match status" value="1"/>
</dbReference>
<reference evidence="10" key="1">
    <citation type="submission" date="2022-05" db="EMBL/GenBank/DDBJ databases">
        <title>The Musa troglodytarum L. genome provides insights into the mechanism of non-climacteric behaviour and enrichment of carotenoids.</title>
        <authorList>
            <person name="Wang J."/>
        </authorList>
    </citation>
    <scope>NUCLEOTIDE SEQUENCE</scope>
    <source>
        <tissue evidence="10">Leaf</tissue>
    </source>
</reference>
<evidence type="ECO:0000259" key="9">
    <source>
        <dbReference type="PROSITE" id="PS50893"/>
    </source>
</evidence>
<dbReference type="OrthoDB" id="6500128at2759"/>
<dbReference type="Gene3D" id="1.20.1560.10">
    <property type="entry name" value="ABC transporter type 1, transmembrane domain"/>
    <property type="match status" value="1"/>
</dbReference>
<sequence>MWREGESSDDDVVRSKEHAAILFKDASSVWSSSSKVEKSTVLNNISVEIPSGLFVAVIGEAISAADMILIMDKGHIKWVGNLSSFMESPHSKISLPKDSDFSSLQLLLKESKGSASDEIMFMPSVDNELIDASVDASKSADMEELRKEGRVEVAVYKCTSRELRRLDSVSRSPIYSSFSETLDGSCTIRGFKKELLAASVILFIGVMAVIGSRHDFSLSLGTPGLVGLALSYAAPIVSLLSSFLTSFTETEKEMVSVERVVEYMDIPQERLQASQALVPDWPMQGQIEFEHVTLRYKPSLPAALHDLSFSIASGMQVGIVGRTGAGKSSILNALFRLTPICNGHILVDGLDIADIAARELRGRFAVVPQSPFLFEGSLRENLDPSCMTPDFKIWEALEKCHIKEEVETAGGLDIIVKENGTSFSVGQRQLICLARAIIKSSKILCLDECTANVDTQTALILQSTISNECKGTTIVTIAHRISTVLKMDLILVLDHGILVEQGNPQDLLEDECSRFSSFVKASTILDVYKPIRISLDW</sequence>
<dbReference type="CDD" id="cd03244">
    <property type="entry name" value="ABCC_MRP_domain2"/>
    <property type="match status" value="1"/>
</dbReference>
<feature type="transmembrane region" description="Helical" evidence="8">
    <location>
        <begin position="195"/>
        <end position="212"/>
    </location>
</feature>
<feature type="domain" description="ABC transporter" evidence="9">
    <location>
        <begin position="287"/>
        <end position="520"/>
    </location>
</feature>
<keyword evidence="4" id="KW-0547">Nucleotide-binding</keyword>
<dbReference type="Pfam" id="PF00005">
    <property type="entry name" value="ABC_tran"/>
    <property type="match status" value="1"/>
</dbReference>
<feature type="transmembrane region" description="Helical" evidence="8">
    <location>
        <begin position="224"/>
        <end position="244"/>
    </location>
</feature>
<protein>
    <submittedName>
        <fullName evidence="10">ABC transporter transmembrane region</fullName>
    </submittedName>
</protein>
<proteinExistence type="inferred from homology"/>
<dbReference type="GO" id="GO:0016020">
    <property type="term" value="C:membrane"/>
    <property type="evidence" value="ECO:0007669"/>
    <property type="project" value="InterPro"/>
</dbReference>
<dbReference type="PROSITE" id="PS00211">
    <property type="entry name" value="ABC_TRANSPORTER_1"/>
    <property type="match status" value="1"/>
</dbReference>
<evidence type="ECO:0000256" key="8">
    <source>
        <dbReference type="SAM" id="Phobius"/>
    </source>
</evidence>
<dbReference type="FunFam" id="3.40.50.300:FF:000630">
    <property type="entry name" value="ATP-binding cassette (ABC) transporter, putative"/>
    <property type="match status" value="1"/>
</dbReference>
<evidence type="ECO:0000256" key="5">
    <source>
        <dbReference type="ARBA" id="ARBA00022840"/>
    </source>
</evidence>
<dbReference type="InterPro" id="IPR027417">
    <property type="entry name" value="P-loop_NTPase"/>
</dbReference>